<organism evidence="1">
    <name type="scientific">marine sediment metagenome</name>
    <dbReference type="NCBI Taxonomy" id="412755"/>
    <lineage>
        <taxon>unclassified sequences</taxon>
        <taxon>metagenomes</taxon>
        <taxon>ecological metagenomes</taxon>
    </lineage>
</organism>
<proteinExistence type="predicted"/>
<accession>A0A1B6NXJ9</accession>
<evidence type="ECO:0000313" key="1">
    <source>
        <dbReference type="EMBL" id="KTF07722.1"/>
    </source>
</evidence>
<dbReference type="EMBL" id="AYSL01000374">
    <property type="protein sequence ID" value="KTF07722.1"/>
    <property type="molecule type" value="Genomic_DNA"/>
</dbReference>
<gene>
    <name evidence="1" type="ORF">MGSAQ_000778</name>
</gene>
<dbReference type="AlphaFoldDB" id="A0A1B6NXJ9"/>
<protein>
    <submittedName>
        <fullName evidence="1">Uncharacterized protein</fullName>
    </submittedName>
</protein>
<comment type="caution">
    <text evidence="1">The sequence shown here is derived from an EMBL/GenBank/DDBJ whole genome shotgun (WGS) entry which is preliminary data.</text>
</comment>
<reference evidence="1" key="1">
    <citation type="submission" date="2013-11" db="EMBL/GenBank/DDBJ databases">
        <title>Microbial diversity, functional groups and degradation webs in Northern and Southern Mediterranean and Red Sea marine crude oil polluted sites.</title>
        <authorList>
            <person name="Daffonchio D."/>
            <person name="Mapelli F."/>
            <person name="Ferrer M."/>
            <person name="Richter M."/>
            <person name="Cherif A."/>
            <person name="Malkawi H.I."/>
            <person name="Yakimov M.M."/>
            <person name="Abdel-Fattah Y.R."/>
            <person name="Blaghen M."/>
            <person name="Golyshin P.N."/>
            <person name="Kalogerakis N."/>
            <person name="Boon N."/>
            <person name="Magagnini M."/>
            <person name="Fava F."/>
        </authorList>
    </citation>
    <scope>NUCLEOTIDE SEQUENCE</scope>
</reference>
<name>A0A1B6NXJ9_9ZZZZ</name>
<sequence>MPKRPIRDKRDEGTALLERGGDSEDLFGFSAIGSLCFIEDGKEH</sequence>